<dbReference type="PANTHER" id="PTHR40280:SF1">
    <property type="entry name" value="VOC DOMAIN-CONTAINING PROTEIN"/>
    <property type="match status" value="1"/>
</dbReference>
<proteinExistence type="predicted"/>
<sequence>MPLPNVSTLPTDSRVILLEHINLSTQEDGDAANSTNRFYLDVLGCARDPRVKWMVHANIGLSQFHILPNQPVSQRLDGEIGLFYPSLDEFEAHLVSRAYPYVSTLCSSRHRAVPSTIRAWDFANATSKYDHLQVTCPNGNTFQCFQSPLDYCDVVGAIGAQPGQRALGVGMPYIKILVRPGVAAGIARFYETFLGAACVVTSTDAHAVVCVVDCGATQRLVFEQVQDEAQLRPYDGHHICIYIAEFEAAYSRLHGRHLTWNNPLFEDRCDTWQNTQTHQQFRIRSIVDPESGTVLLELEHEIRPVDHSRCPLFANSNHHLVD</sequence>
<dbReference type="Gene3D" id="3.10.180.10">
    <property type="entry name" value="2,3-Dihydroxybiphenyl 1,2-Dioxygenase, domain 1"/>
    <property type="match status" value="1"/>
</dbReference>
<dbReference type="PANTHER" id="PTHR40280">
    <property type="entry name" value="BLR6907 PROTEIN"/>
    <property type="match status" value="1"/>
</dbReference>
<name>A0A397BGY8_APHAT</name>
<dbReference type="VEuPathDB" id="FungiDB:H257_04681"/>
<dbReference type="SUPFAM" id="SSF54593">
    <property type="entry name" value="Glyoxalase/Bleomycin resistance protein/Dihydroxybiphenyl dioxygenase"/>
    <property type="match status" value="1"/>
</dbReference>
<evidence type="ECO:0000313" key="1">
    <source>
        <dbReference type="EMBL" id="RHY20081.1"/>
    </source>
</evidence>
<gene>
    <name evidence="1" type="ORF">DYB25_003662</name>
</gene>
<organism evidence="1 2">
    <name type="scientific">Aphanomyces astaci</name>
    <name type="common">Crayfish plague agent</name>
    <dbReference type="NCBI Taxonomy" id="112090"/>
    <lineage>
        <taxon>Eukaryota</taxon>
        <taxon>Sar</taxon>
        <taxon>Stramenopiles</taxon>
        <taxon>Oomycota</taxon>
        <taxon>Saprolegniomycetes</taxon>
        <taxon>Saprolegniales</taxon>
        <taxon>Verrucalvaceae</taxon>
        <taxon>Aphanomyces</taxon>
    </lineage>
</organism>
<evidence type="ECO:0000313" key="2">
    <source>
        <dbReference type="Proteomes" id="UP000266239"/>
    </source>
</evidence>
<dbReference type="EMBL" id="QUTA01004362">
    <property type="protein sequence ID" value="RHY20081.1"/>
    <property type="molecule type" value="Genomic_DNA"/>
</dbReference>
<protein>
    <recommendedName>
        <fullName evidence="3">VOC domain-containing protein</fullName>
    </recommendedName>
</protein>
<dbReference type="Proteomes" id="UP000266239">
    <property type="component" value="Unassembled WGS sequence"/>
</dbReference>
<accession>A0A397BGY8</accession>
<dbReference type="CDD" id="cd06587">
    <property type="entry name" value="VOC"/>
    <property type="match status" value="1"/>
</dbReference>
<dbReference type="AlphaFoldDB" id="A0A397BGY8"/>
<reference evidence="1 2" key="1">
    <citation type="submission" date="2018-08" db="EMBL/GenBank/DDBJ databases">
        <title>Aphanomyces genome sequencing and annotation.</title>
        <authorList>
            <person name="Minardi D."/>
            <person name="Oidtmann B."/>
            <person name="Van Der Giezen M."/>
            <person name="Studholme D.J."/>
        </authorList>
    </citation>
    <scope>NUCLEOTIDE SEQUENCE [LARGE SCALE GENOMIC DNA]</scope>
    <source>
        <strain evidence="1 2">Yx</strain>
    </source>
</reference>
<evidence type="ECO:0008006" key="3">
    <source>
        <dbReference type="Google" id="ProtNLM"/>
    </source>
</evidence>
<dbReference type="InterPro" id="IPR029068">
    <property type="entry name" value="Glyas_Bleomycin-R_OHBP_Dase"/>
</dbReference>
<comment type="caution">
    <text evidence="1">The sequence shown here is derived from an EMBL/GenBank/DDBJ whole genome shotgun (WGS) entry which is preliminary data.</text>
</comment>